<name>A0ABN8TRJ3_9VIBR</name>
<dbReference type="Proteomes" id="UP001152658">
    <property type="component" value="Unassembled WGS sequence"/>
</dbReference>
<dbReference type="EMBL" id="CALYLK010000077">
    <property type="protein sequence ID" value="CAH8206845.1"/>
    <property type="molecule type" value="Genomic_DNA"/>
</dbReference>
<organism evidence="2 3">
    <name type="scientific">Vibrio aestuarianus</name>
    <dbReference type="NCBI Taxonomy" id="28171"/>
    <lineage>
        <taxon>Bacteria</taxon>
        <taxon>Pseudomonadati</taxon>
        <taxon>Pseudomonadota</taxon>
        <taxon>Gammaproteobacteria</taxon>
        <taxon>Vibrionales</taxon>
        <taxon>Vibrionaceae</taxon>
        <taxon>Vibrio</taxon>
    </lineage>
</organism>
<keyword evidence="3" id="KW-1185">Reference proteome</keyword>
<reference evidence="2" key="1">
    <citation type="submission" date="2022-06" db="EMBL/GenBank/DDBJ databases">
        <authorList>
            <person name="Goudenege D."/>
            <person name="Le Roux F."/>
        </authorList>
    </citation>
    <scope>NUCLEOTIDE SEQUENCE</scope>
    <source>
        <strain evidence="2">12-063</strain>
    </source>
</reference>
<comment type="caution">
    <text evidence="2">The sequence shown here is derived from an EMBL/GenBank/DDBJ whole genome shotgun (WGS) entry which is preliminary data.</text>
</comment>
<gene>
    <name evidence="2" type="ORF">VAE063_410001</name>
</gene>
<evidence type="ECO:0000313" key="3">
    <source>
        <dbReference type="Proteomes" id="UP001152658"/>
    </source>
</evidence>
<feature type="chain" id="PRO_5046296700" evidence="1">
    <location>
        <begin position="21"/>
        <end position="205"/>
    </location>
</feature>
<evidence type="ECO:0000313" key="2">
    <source>
        <dbReference type="EMBL" id="CAH8206845.1"/>
    </source>
</evidence>
<proteinExistence type="predicted"/>
<dbReference type="RefSeq" id="WP_261914728.1">
    <property type="nucleotide sequence ID" value="NZ_CALYLF010000103.1"/>
</dbReference>
<feature type="signal peptide" evidence="1">
    <location>
        <begin position="1"/>
        <end position="20"/>
    </location>
</feature>
<keyword evidence="1" id="KW-0732">Signal</keyword>
<accession>A0ABN8TRJ3</accession>
<protein>
    <submittedName>
        <fullName evidence="2">Uncharacterized protein</fullName>
    </submittedName>
</protein>
<evidence type="ECO:0000256" key="1">
    <source>
        <dbReference type="SAM" id="SignalP"/>
    </source>
</evidence>
<sequence length="205" mass="22246">MLKNKYALILGLAMASPVHAAQNVDKAVEFLEKACVTKGSSFEIKAAADGSIKVKNLLNSGVKGSVSLSKKELVGFADAASELSANQASEMRTCMKPYIDQILSVLLNPELSGNAKEVKINTEGQYFKTEEFDKVMLELSSSPNAWHTPEYISTAIEMHPVKVKGYFNIASTNGLGKYMFPNDSTSQLQLTDKGVTYVLNRGLAN</sequence>